<sequence length="359" mass="41563">MSTKKIAVYSPAFLKSPTLVRFLPTFQPRRFRSIRLGGNMTNIEAYRLAMRNMYHDLGAMVFKGTDDSQTVEIGNLLAEVVKPQPRLQIHNMLQHAPTATAWVEFDKWNVYRIPVEEKHLDKSYYPERGFLSEKGLFDLGISAEKMWKDVSHKARKEVDLKVYENSTKIQLARDDESEGPGLINASFSSPMYIRFLADTRLKQTINGPRLPHLDAFVATGRDEQYITMHIEFHTVGTMRFVGSIERSFIIPDPPRDDSPAAEFTPKYIYDRTVPGSIKRTSILPARNKLLYRFWGLEQKIWNLSKEALRRRGRPPKRYFLSLPPGVKNPPDSVDIHETPLKKKALQEKERHKTTFKVTW</sequence>
<organism evidence="1 2">
    <name type="scientific">Fusarium torreyae</name>
    <dbReference type="NCBI Taxonomy" id="1237075"/>
    <lineage>
        <taxon>Eukaryota</taxon>
        <taxon>Fungi</taxon>
        <taxon>Dikarya</taxon>
        <taxon>Ascomycota</taxon>
        <taxon>Pezizomycotina</taxon>
        <taxon>Sordariomycetes</taxon>
        <taxon>Hypocreomycetidae</taxon>
        <taxon>Hypocreales</taxon>
        <taxon>Nectriaceae</taxon>
        <taxon>Fusarium</taxon>
    </lineage>
</organism>
<reference evidence="1" key="1">
    <citation type="submission" date="2022-09" db="EMBL/GenBank/DDBJ databases">
        <title>Fusarium specimens isolated from Avocado Roots.</title>
        <authorList>
            <person name="Stajich J."/>
            <person name="Roper C."/>
            <person name="Heimlech-Rivalta G."/>
        </authorList>
    </citation>
    <scope>NUCLEOTIDE SEQUENCE</scope>
    <source>
        <strain evidence="1">CF00136</strain>
    </source>
</reference>
<keyword evidence="2" id="KW-1185">Reference proteome</keyword>
<protein>
    <submittedName>
        <fullName evidence="1">Uncharacterized protein</fullName>
    </submittedName>
</protein>
<dbReference type="EMBL" id="JAOQAZ010000011">
    <property type="protein sequence ID" value="KAJ4263039.1"/>
    <property type="molecule type" value="Genomic_DNA"/>
</dbReference>
<proteinExistence type="predicted"/>
<gene>
    <name evidence="1" type="ORF">NW762_006652</name>
</gene>
<comment type="caution">
    <text evidence="1">The sequence shown here is derived from an EMBL/GenBank/DDBJ whole genome shotgun (WGS) entry which is preliminary data.</text>
</comment>
<evidence type="ECO:0000313" key="1">
    <source>
        <dbReference type="EMBL" id="KAJ4263039.1"/>
    </source>
</evidence>
<evidence type="ECO:0000313" key="2">
    <source>
        <dbReference type="Proteomes" id="UP001152049"/>
    </source>
</evidence>
<accession>A0A9W8RZE7</accession>
<dbReference type="Proteomes" id="UP001152049">
    <property type="component" value="Unassembled WGS sequence"/>
</dbReference>
<dbReference type="AlphaFoldDB" id="A0A9W8RZE7"/>
<dbReference type="OrthoDB" id="4867305at2759"/>
<name>A0A9W8RZE7_9HYPO</name>